<evidence type="ECO:0000313" key="7">
    <source>
        <dbReference type="Proteomes" id="UP001642483"/>
    </source>
</evidence>
<feature type="transmembrane region" description="Helical" evidence="5">
    <location>
        <begin position="492"/>
        <end position="511"/>
    </location>
</feature>
<evidence type="ECO:0000313" key="6">
    <source>
        <dbReference type="EMBL" id="CAK8689589.1"/>
    </source>
</evidence>
<dbReference type="Proteomes" id="UP001642483">
    <property type="component" value="Unassembled WGS sequence"/>
</dbReference>
<comment type="subcellular location">
    <subcellularLocation>
        <location evidence="1">Membrane</location>
        <topology evidence="1">Multi-pass membrane protein</topology>
    </subcellularLocation>
</comment>
<evidence type="ECO:0000256" key="3">
    <source>
        <dbReference type="ARBA" id="ARBA00022989"/>
    </source>
</evidence>
<gene>
    <name evidence="6" type="ORF">CVLEPA_LOCUS21570</name>
</gene>
<keyword evidence="2 5" id="KW-0812">Transmembrane</keyword>
<feature type="transmembrane region" description="Helical" evidence="5">
    <location>
        <begin position="357"/>
        <end position="382"/>
    </location>
</feature>
<dbReference type="PANTHER" id="PTHR11785">
    <property type="entry name" value="AMINO ACID TRANSPORTER"/>
    <property type="match status" value="1"/>
</dbReference>
<keyword evidence="3 5" id="KW-1133">Transmembrane helix</keyword>
<evidence type="ECO:0000256" key="1">
    <source>
        <dbReference type="ARBA" id="ARBA00004141"/>
    </source>
</evidence>
<comment type="caution">
    <text evidence="6">The sequence shown here is derived from an EMBL/GenBank/DDBJ whole genome shotgun (WGS) entry which is preliminary data.</text>
</comment>
<accession>A0ABP0GCR8</accession>
<dbReference type="InterPro" id="IPR050598">
    <property type="entry name" value="AminoAcid_Transporter"/>
</dbReference>
<evidence type="ECO:0000256" key="2">
    <source>
        <dbReference type="ARBA" id="ARBA00022692"/>
    </source>
</evidence>
<sequence length="547" mass="59479">MPNTKYSKLEYMSDENKSSLKYGYDDANENVQTIPLLQTSEDENSQSNFKLQKTVGFTAGLSIVVGTMIGSGIFIVPTGVLKECHGDVSLSMLIWTIGGLIAIIVALCYCELSTTIPQSGGTATFLKKIYGDGLCFVFLWLFMLTATPQATAVQIIALGDYISGAIEVGLGLCEEAKSPYLSKLIGCLITLLVLTCNITNIKLAVKIQVWCAIGKVVALIIIAVAGIVKITSDDSILVQNFEYGLLHGPATILNVSGIPMVKAALSESLRSTPGISGVSLAVFQALWAYDGFDSITCITDEVKNPRRTLPLIIITSVIAVMSLYLIVNLAYFGVLTKKEMITSNAVAVHFAAKVHPWLSYVVTAGVCLSLIGSINVTFLTAGRMPFVAGRMGLMPEILSMVHVKYISPVPALLFLTSLATIMLFPSSIDMLLKANVFTLWAFRGACCAGIFILDKKFKHLKRPYKVYRTTAFLATLVTGYMVLVPLAFRPQILYVLALVLALVFSVIYWFLKREYFVISGVGKVSVIIQKLLLVAPPDDNETCNKFD</sequence>
<keyword evidence="4 5" id="KW-0472">Membrane</keyword>
<feature type="transmembrane region" description="Helical" evidence="5">
    <location>
        <begin position="180"/>
        <end position="201"/>
    </location>
</feature>
<organism evidence="6 7">
    <name type="scientific">Clavelina lepadiformis</name>
    <name type="common">Light-bulb sea squirt</name>
    <name type="synonym">Ascidia lepadiformis</name>
    <dbReference type="NCBI Taxonomy" id="159417"/>
    <lineage>
        <taxon>Eukaryota</taxon>
        <taxon>Metazoa</taxon>
        <taxon>Chordata</taxon>
        <taxon>Tunicata</taxon>
        <taxon>Ascidiacea</taxon>
        <taxon>Aplousobranchia</taxon>
        <taxon>Clavelinidae</taxon>
        <taxon>Clavelina</taxon>
    </lineage>
</organism>
<evidence type="ECO:0008006" key="8">
    <source>
        <dbReference type="Google" id="ProtNLM"/>
    </source>
</evidence>
<feature type="transmembrane region" description="Helical" evidence="5">
    <location>
        <begin position="207"/>
        <end position="228"/>
    </location>
</feature>
<dbReference type="PANTHER" id="PTHR11785:SF512">
    <property type="entry name" value="SOBREMESA, ISOFORM B"/>
    <property type="match status" value="1"/>
</dbReference>
<dbReference type="EMBL" id="CAWYQH010000108">
    <property type="protein sequence ID" value="CAK8689589.1"/>
    <property type="molecule type" value="Genomic_DNA"/>
</dbReference>
<feature type="transmembrane region" description="Helical" evidence="5">
    <location>
        <begin position="466"/>
        <end position="486"/>
    </location>
</feature>
<evidence type="ECO:0000256" key="5">
    <source>
        <dbReference type="SAM" id="Phobius"/>
    </source>
</evidence>
<feature type="transmembrane region" description="Helical" evidence="5">
    <location>
        <begin position="88"/>
        <end position="109"/>
    </location>
</feature>
<feature type="transmembrane region" description="Helical" evidence="5">
    <location>
        <begin position="55"/>
        <end position="76"/>
    </location>
</feature>
<protein>
    <recommendedName>
        <fullName evidence="8">Amino acid transporter</fullName>
    </recommendedName>
</protein>
<reference evidence="6 7" key="1">
    <citation type="submission" date="2024-02" db="EMBL/GenBank/DDBJ databases">
        <authorList>
            <person name="Daric V."/>
            <person name="Darras S."/>
        </authorList>
    </citation>
    <scope>NUCLEOTIDE SEQUENCE [LARGE SCALE GENOMIC DNA]</scope>
</reference>
<dbReference type="Gene3D" id="1.20.1740.10">
    <property type="entry name" value="Amino acid/polyamine transporter I"/>
    <property type="match status" value="1"/>
</dbReference>
<dbReference type="InterPro" id="IPR002293">
    <property type="entry name" value="AA/rel_permease1"/>
</dbReference>
<proteinExistence type="predicted"/>
<dbReference type="Pfam" id="PF13520">
    <property type="entry name" value="AA_permease_2"/>
    <property type="match status" value="1"/>
</dbReference>
<keyword evidence="7" id="KW-1185">Reference proteome</keyword>
<feature type="transmembrane region" description="Helical" evidence="5">
    <location>
        <begin position="436"/>
        <end position="454"/>
    </location>
</feature>
<evidence type="ECO:0000256" key="4">
    <source>
        <dbReference type="ARBA" id="ARBA00023136"/>
    </source>
</evidence>
<name>A0ABP0GCR8_CLALP</name>
<dbReference type="PIRSF" id="PIRSF006060">
    <property type="entry name" value="AA_transporter"/>
    <property type="match status" value="1"/>
</dbReference>
<feature type="transmembrane region" description="Helical" evidence="5">
    <location>
        <begin position="403"/>
        <end position="424"/>
    </location>
</feature>
<feature type="transmembrane region" description="Helical" evidence="5">
    <location>
        <begin position="129"/>
        <end position="146"/>
    </location>
</feature>
<feature type="transmembrane region" description="Helical" evidence="5">
    <location>
        <begin position="311"/>
        <end position="334"/>
    </location>
</feature>